<dbReference type="GO" id="GO:0007155">
    <property type="term" value="P:cell adhesion"/>
    <property type="evidence" value="ECO:0007669"/>
    <property type="project" value="InterPro"/>
</dbReference>
<gene>
    <name evidence="7" type="primary">fimA</name>
    <name evidence="7" type="ORF">HMPREF9498_02350</name>
</gene>
<keyword evidence="4 6" id="KW-0732">Signal</keyword>
<evidence type="ECO:0000256" key="3">
    <source>
        <dbReference type="ARBA" id="ARBA00022723"/>
    </source>
</evidence>
<keyword evidence="3" id="KW-0479">Metal-binding</keyword>
<dbReference type="EMBL" id="AEBR01000080">
    <property type="protein sequence ID" value="EFM82071.1"/>
    <property type="molecule type" value="Genomic_DNA"/>
</dbReference>
<comment type="similarity">
    <text evidence="5">Belongs to the bacterial solute-binding protein 9 family.</text>
</comment>
<dbReference type="GO" id="GO:0030001">
    <property type="term" value="P:metal ion transport"/>
    <property type="evidence" value="ECO:0007669"/>
    <property type="project" value="InterPro"/>
</dbReference>
<evidence type="ECO:0000256" key="1">
    <source>
        <dbReference type="ARBA" id="ARBA00004196"/>
    </source>
</evidence>
<evidence type="ECO:0000313" key="8">
    <source>
        <dbReference type="Proteomes" id="UP000004846"/>
    </source>
</evidence>
<keyword evidence="2 5" id="KW-0813">Transport</keyword>
<dbReference type="AlphaFoldDB" id="A0A125W452"/>
<dbReference type="SMR" id="A0A125W452"/>
<dbReference type="PANTHER" id="PTHR42953">
    <property type="entry name" value="HIGH-AFFINITY ZINC UPTAKE SYSTEM PROTEIN ZNUA-RELATED"/>
    <property type="match status" value="1"/>
</dbReference>
<dbReference type="SUPFAM" id="SSF53807">
    <property type="entry name" value="Helical backbone' metal receptor"/>
    <property type="match status" value="1"/>
</dbReference>
<keyword evidence="7" id="KW-0449">Lipoprotein</keyword>
<dbReference type="HOGENOM" id="CLU_016838_1_1_9"/>
<dbReference type="InterPro" id="IPR050492">
    <property type="entry name" value="Bact_metal-bind_prot9"/>
</dbReference>
<sequence>MKKFSLFFLTLLAGLTLAACGNQAAEKKEKLAIVTTNSILSDLVKNVGQDKIELHSIVPIGTDPHEYEPLPEDIAKASEADILFFNGLNLETGGNGWFNKLMKTAKKVENKDYFSTSKNVTPQYLTSAGQEQTEDPHAWLDIENGIKYVENIRDVLVEKDPKNKDFYTENAKNYTEKLSKLHEEAKAKFADIPDDKKLLVTSEGAFKYFSKAYDLNAAYIWEINTESQGTPEQMTTIIDTIKKSKAPVLFVETSVDKRSMERVSKEVKRPIYDTLFTDSLAKEGTEGDTYYSMMNWNLTKIHDGLMSK</sequence>
<dbReference type="InterPro" id="IPR006127">
    <property type="entry name" value="ZnuA-like"/>
</dbReference>
<dbReference type="GO" id="GO:0030313">
    <property type="term" value="C:cell envelope"/>
    <property type="evidence" value="ECO:0007669"/>
    <property type="project" value="UniProtKB-SubCell"/>
</dbReference>
<dbReference type="PROSITE" id="PS51257">
    <property type="entry name" value="PROKAR_LIPOPROTEIN"/>
    <property type="match status" value="1"/>
</dbReference>
<comment type="subcellular location">
    <subcellularLocation>
        <location evidence="1">Cell envelope</location>
    </subcellularLocation>
</comment>
<dbReference type="Proteomes" id="UP000004846">
    <property type="component" value="Unassembled WGS sequence"/>
</dbReference>
<dbReference type="InterPro" id="IPR006129">
    <property type="entry name" value="AdhesinB"/>
</dbReference>
<dbReference type="PRINTS" id="PR00690">
    <property type="entry name" value="ADHESNFAMILY"/>
</dbReference>
<organism evidence="7 8">
    <name type="scientific">Enterococcus faecalis TX4248</name>
    <dbReference type="NCBI Taxonomy" id="749495"/>
    <lineage>
        <taxon>Bacteria</taxon>
        <taxon>Bacillati</taxon>
        <taxon>Bacillota</taxon>
        <taxon>Bacilli</taxon>
        <taxon>Lactobacillales</taxon>
        <taxon>Enterococcaceae</taxon>
        <taxon>Enterococcus</taxon>
    </lineage>
</organism>
<comment type="caution">
    <text evidence="7">The sequence shown here is derived from an EMBL/GenBank/DDBJ whole genome shotgun (WGS) entry which is preliminary data.</text>
</comment>
<evidence type="ECO:0000256" key="2">
    <source>
        <dbReference type="ARBA" id="ARBA00022448"/>
    </source>
</evidence>
<protein>
    <submittedName>
        <fullName evidence="7">Manganese ABC transporter substrate-binding lipoprotein</fullName>
    </submittedName>
</protein>
<dbReference type="CDD" id="cd01137">
    <property type="entry name" value="PsaA"/>
    <property type="match status" value="1"/>
</dbReference>
<evidence type="ECO:0000256" key="4">
    <source>
        <dbReference type="ARBA" id="ARBA00022729"/>
    </source>
</evidence>
<evidence type="ECO:0000256" key="5">
    <source>
        <dbReference type="RuleBase" id="RU003512"/>
    </source>
</evidence>
<feature type="chain" id="PRO_5007181508" evidence="6">
    <location>
        <begin position="25"/>
        <end position="308"/>
    </location>
</feature>
<feature type="signal peptide" evidence="6">
    <location>
        <begin position="1"/>
        <end position="24"/>
    </location>
</feature>
<accession>A0A125W452</accession>
<dbReference type="Gene3D" id="3.40.50.1980">
    <property type="entry name" value="Nitrogenase molybdenum iron protein domain"/>
    <property type="match status" value="2"/>
</dbReference>
<proteinExistence type="inferred from homology"/>
<dbReference type="InterPro" id="IPR006128">
    <property type="entry name" value="Lipoprotein_PsaA-like"/>
</dbReference>
<name>A0A125W452_ENTFL</name>
<reference evidence="8" key="1">
    <citation type="submission" date="2010-07" db="EMBL/GenBank/DDBJ databases">
        <authorList>
            <person name="Weinstock G."/>
            <person name="Sodergren E."/>
            <person name="Clifton S."/>
            <person name="Fulton L."/>
            <person name="Fulton B."/>
            <person name="Courtney L."/>
            <person name="Fronick C."/>
            <person name="Harrison M."/>
            <person name="Strong C."/>
            <person name="Farmer C."/>
            <person name="Delahaunty K."/>
            <person name="Markovic C."/>
            <person name="Hall O."/>
            <person name="Minx P."/>
            <person name="Tomlinson C."/>
            <person name="Mitreva M."/>
            <person name="Hou S."/>
            <person name="Chen J."/>
            <person name="Wollam A."/>
            <person name="Pepin K.H."/>
            <person name="Johnson M."/>
            <person name="Bhonagiri V."/>
            <person name="Zhang X."/>
            <person name="Suruliraj S."/>
            <person name="Warren W."/>
            <person name="Chinwalla A."/>
            <person name="Mardis E.R."/>
            <person name="Wilson R.K."/>
        </authorList>
    </citation>
    <scope>NUCLEOTIDE SEQUENCE [LARGE SCALE GENOMIC DNA]</scope>
    <source>
        <strain evidence="8">TX4248</strain>
    </source>
</reference>
<dbReference type="RefSeq" id="WP_002356954.1">
    <property type="nucleotide sequence ID" value="NZ_GL454475.1"/>
</dbReference>
<dbReference type="PRINTS" id="PR00691">
    <property type="entry name" value="ADHESINB"/>
</dbReference>
<evidence type="ECO:0000313" key="7">
    <source>
        <dbReference type="EMBL" id="EFM82071.1"/>
    </source>
</evidence>
<dbReference type="PANTHER" id="PTHR42953:SF1">
    <property type="entry name" value="METAL-BINDING PROTEIN HI_0362-RELATED"/>
    <property type="match status" value="1"/>
</dbReference>
<evidence type="ECO:0000256" key="6">
    <source>
        <dbReference type="SAM" id="SignalP"/>
    </source>
</evidence>
<dbReference type="Pfam" id="PF01297">
    <property type="entry name" value="ZnuA"/>
    <property type="match status" value="1"/>
</dbReference>
<dbReference type="GO" id="GO:0046872">
    <property type="term" value="F:metal ion binding"/>
    <property type="evidence" value="ECO:0007669"/>
    <property type="project" value="UniProtKB-KW"/>
</dbReference>